<dbReference type="InterPro" id="IPR029056">
    <property type="entry name" value="Ribokinase-like"/>
</dbReference>
<dbReference type="InterPro" id="IPR004399">
    <property type="entry name" value="HMP/HMP-P_kinase_dom"/>
</dbReference>
<evidence type="ECO:0000259" key="7">
    <source>
        <dbReference type="PROSITE" id="PS51819"/>
    </source>
</evidence>
<dbReference type="NCBIfam" id="TIGR00097">
    <property type="entry name" value="HMP-P_kinase"/>
    <property type="match status" value="1"/>
</dbReference>
<dbReference type="SUPFAM" id="SSF54593">
    <property type="entry name" value="Glyoxalase/Bleomycin resistance protein/Dihydroxybiphenyl dioxygenase"/>
    <property type="match status" value="1"/>
</dbReference>
<dbReference type="InterPro" id="IPR004360">
    <property type="entry name" value="Glyas_Fos-R_dOase_dom"/>
</dbReference>
<dbReference type="FunFam" id="3.40.1190.20:FF:000003">
    <property type="entry name" value="Phosphomethylpyrimidine kinase ThiD"/>
    <property type="match status" value="1"/>
</dbReference>
<dbReference type="RefSeq" id="WP_245829337.1">
    <property type="nucleotide sequence ID" value="NZ_NBBI01000003.1"/>
</dbReference>
<comment type="caution">
    <text evidence="8">The sequence shown here is derived from an EMBL/GenBank/DDBJ whole genome shotgun (WGS) entry which is preliminary data.</text>
</comment>
<accession>A0A245ZK77</accession>
<evidence type="ECO:0000256" key="3">
    <source>
        <dbReference type="ARBA" id="ARBA00022679"/>
    </source>
</evidence>
<dbReference type="Pfam" id="PF00903">
    <property type="entry name" value="Glyoxalase"/>
    <property type="match status" value="1"/>
</dbReference>
<keyword evidence="9" id="KW-1185">Reference proteome</keyword>
<dbReference type="EMBL" id="NBBI01000003">
    <property type="protein sequence ID" value="OWK30125.1"/>
    <property type="molecule type" value="Genomic_DNA"/>
</dbReference>
<dbReference type="Gene3D" id="3.40.1190.20">
    <property type="match status" value="1"/>
</dbReference>
<dbReference type="PANTHER" id="PTHR20858">
    <property type="entry name" value="PHOSPHOMETHYLPYRIMIDINE KINASE"/>
    <property type="match status" value="1"/>
</dbReference>
<dbReference type="GO" id="GO:0009228">
    <property type="term" value="P:thiamine biosynthetic process"/>
    <property type="evidence" value="ECO:0007669"/>
    <property type="project" value="InterPro"/>
</dbReference>
<proteinExistence type="predicted"/>
<sequence>MPDPLTSTAANAARTSRILIVAGSDSGGGAGIQADIRTVTMLGGHAMTAVTALTAQNTLGVQAVHPVPAEMVVAQMRSCLDDLGVDAVKIGMIGSADTADAVADVLEPLGRAGMPIVFDPVMIATSGSVLADPATIAAFGRLMRVATLITPNAPELAALTGRAVGTQHEALAAGRDLARDTGAAVLAKGGHLAADDDDAAGSDQVADTLILPDGNDTAWADPRIETQHTHGTGCTVASAVAEGLGRGLPLAAAIARARRFVRVALREAPGLGAGHGPMGHHRVRLDCDLGGATPNQVTLPARDHAASVAFYRALGLSMIVESGGRYARFESAGGTTLSVEAADEIGGRPVIFLEVADLDAAVSAAREHGIQVGEAQDQPWGWREARLADPAGNQLCLYVAGENRRFPPWRIG</sequence>
<evidence type="ECO:0000256" key="6">
    <source>
        <dbReference type="ARBA" id="ARBA00022840"/>
    </source>
</evidence>
<keyword evidence="5 8" id="KW-0418">Kinase</keyword>
<evidence type="ECO:0000256" key="4">
    <source>
        <dbReference type="ARBA" id="ARBA00022741"/>
    </source>
</evidence>
<protein>
    <recommendedName>
        <fullName evidence="2">hydroxymethylpyrimidine kinase</fullName>
        <ecNumber evidence="2">2.7.1.49</ecNumber>
    </recommendedName>
</protein>
<dbReference type="EC" id="2.7.1.49" evidence="2"/>
<dbReference type="InterPro" id="IPR037523">
    <property type="entry name" value="VOC_core"/>
</dbReference>
<dbReference type="PANTHER" id="PTHR20858:SF17">
    <property type="entry name" value="HYDROXYMETHYLPYRIMIDINE_PHOSPHOMETHYLPYRIMIDINE KINASE THI20-RELATED"/>
    <property type="match status" value="1"/>
</dbReference>
<dbReference type="CDD" id="cd01169">
    <property type="entry name" value="HMPP_kinase"/>
    <property type="match status" value="1"/>
</dbReference>
<dbReference type="UniPathway" id="UPA00060">
    <property type="reaction ID" value="UER00138"/>
</dbReference>
<keyword evidence="4" id="KW-0547">Nucleotide-binding</keyword>
<evidence type="ECO:0000313" key="9">
    <source>
        <dbReference type="Proteomes" id="UP000197290"/>
    </source>
</evidence>
<dbReference type="PROSITE" id="PS51819">
    <property type="entry name" value="VOC"/>
    <property type="match status" value="1"/>
</dbReference>
<keyword evidence="3 8" id="KW-0808">Transferase</keyword>
<feature type="domain" description="VOC" evidence="7">
    <location>
        <begin position="293"/>
        <end position="400"/>
    </location>
</feature>
<keyword evidence="6" id="KW-0067">ATP-binding</keyword>
<dbReference type="Proteomes" id="UP000197290">
    <property type="component" value="Unassembled WGS sequence"/>
</dbReference>
<dbReference type="GO" id="GO:0008902">
    <property type="term" value="F:hydroxymethylpyrimidine kinase activity"/>
    <property type="evidence" value="ECO:0007669"/>
    <property type="project" value="UniProtKB-EC"/>
</dbReference>
<dbReference type="Gene3D" id="3.10.180.10">
    <property type="entry name" value="2,3-Dihydroxybiphenyl 1,2-Dioxygenase, domain 1"/>
    <property type="match status" value="1"/>
</dbReference>
<name>A0A245ZK77_9SPHN</name>
<reference evidence="8 9" key="1">
    <citation type="submission" date="2017-03" db="EMBL/GenBank/DDBJ databases">
        <title>Genome sequence of Sphingomonas dokdonensis DSM 21029.</title>
        <authorList>
            <person name="Poehlein A."/>
            <person name="Wuebbeler J.H."/>
            <person name="Steinbuechel A."/>
            <person name="Daniel R."/>
        </authorList>
    </citation>
    <scope>NUCLEOTIDE SEQUENCE [LARGE SCALE GENOMIC DNA]</scope>
    <source>
        <strain evidence="8 9">DSM 21029</strain>
    </source>
</reference>
<dbReference type="InterPro" id="IPR013749">
    <property type="entry name" value="PM/HMP-P_kinase-1"/>
</dbReference>
<organism evidence="8 9">
    <name type="scientific">Sphingomonas dokdonensis</name>
    <dbReference type="NCBI Taxonomy" id="344880"/>
    <lineage>
        <taxon>Bacteria</taxon>
        <taxon>Pseudomonadati</taxon>
        <taxon>Pseudomonadota</taxon>
        <taxon>Alphaproteobacteria</taxon>
        <taxon>Sphingomonadales</taxon>
        <taxon>Sphingomonadaceae</taxon>
        <taxon>Sphingomonas</taxon>
    </lineage>
</organism>
<dbReference type="GO" id="GO:0008972">
    <property type="term" value="F:phosphomethylpyrimidine kinase activity"/>
    <property type="evidence" value="ECO:0007669"/>
    <property type="project" value="InterPro"/>
</dbReference>
<evidence type="ECO:0000256" key="5">
    <source>
        <dbReference type="ARBA" id="ARBA00022777"/>
    </source>
</evidence>
<dbReference type="SUPFAM" id="SSF53613">
    <property type="entry name" value="Ribokinase-like"/>
    <property type="match status" value="1"/>
</dbReference>
<dbReference type="GO" id="GO:0005524">
    <property type="term" value="F:ATP binding"/>
    <property type="evidence" value="ECO:0007669"/>
    <property type="project" value="UniProtKB-KW"/>
</dbReference>
<dbReference type="InterPro" id="IPR029068">
    <property type="entry name" value="Glyas_Bleomycin-R_OHBP_Dase"/>
</dbReference>
<dbReference type="GO" id="GO:0005829">
    <property type="term" value="C:cytosol"/>
    <property type="evidence" value="ECO:0007669"/>
    <property type="project" value="TreeGrafter"/>
</dbReference>
<comment type="pathway">
    <text evidence="1">Cofactor biosynthesis; thiamine diphosphate biosynthesis.</text>
</comment>
<dbReference type="GO" id="GO:0009229">
    <property type="term" value="P:thiamine diphosphate biosynthetic process"/>
    <property type="evidence" value="ECO:0007669"/>
    <property type="project" value="UniProtKB-UniPathway"/>
</dbReference>
<dbReference type="Pfam" id="PF08543">
    <property type="entry name" value="Phos_pyr_kin"/>
    <property type="match status" value="1"/>
</dbReference>
<evidence type="ECO:0000256" key="1">
    <source>
        <dbReference type="ARBA" id="ARBA00004948"/>
    </source>
</evidence>
<dbReference type="AlphaFoldDB" id="A0A245ZK77"/>
<evidence type="ECO:0000256" key="2">
    <source>
        <dbReference type="ARBA" id="ARBA00012135"/>
    </source>
</evidence>
<gene>
    <name evidence="8" type="primary">thiD</name>
    <name evidence="8" type="ORF">SPDO_18070</name>
</gene>
<evidence type="ECO:0000313" key="8">
    <source>
        <dbReference type="EMBL" id="OWK30125.1"/>
    </source>
</evidence>